<dbReference type="InterPro" id="IPR050773">
    <property type="entry name" value="CbxX/CfxQ_RuBisCO_ESX"/>
</dbReference>
<dbReference type="AlphaFoldDB" id="A0A7S1RKA8"/>
<name>A0A7S1RKA8_ALECA</name>
<dbReference type="PANTHER" id="PTHR43392">
    <property type="entry name" value="AAA-TYPE ATPASE FAMILY PROTEIN / ANKYRIN REPEAT FAMILY PROTEIN"/>
    <property type="match status" value="1"/>
</dbReference>
<keyword evidence="2" id="KW-0067">ATP-binding</keyword>
<feature type="compositionally biased region" description="Low complexity" evidence="3">
    <location>
        <begin position="200"/>
        <end position="217"/>
    </location>
</feature>
<feature type="region of interest" description="Disordered" evidence="3">
    <location>
        <begin position="380"/>
        <end position="408"/>
    </location>
</feature>
<organism evidence="4">
    <name type="scientific">Alexandrium catenella</name>
    <name type="common">Red tide dinoflagellate</name>
    <name type="synonym">Gonyaulax catenella</name>
    <dbReference type="NCBI Taxonomy" id="2925"/>
    <lineage>
        <taxon>Eukaryota</taxon>
        <taxon>Sar</taxon>
        <taxon>Alveolata</taxon>
        <taxon>Dinophyceae</taxon>
        <taxon>Gonyaulacales</taxon>
        <taxon>Pyrocystaceae</taxon>
        <taxon>Alexandrium</taxon>
    </lineage>
</organism>
<keyword evidence="1" id="KW-0547">Nucleotide-binding</keyword>
<evidence type="ECO:0000256" key="3">
    <source>
        <dbReference type="SAM" id="MobiDB-lite"/>
    </source>
</evidence>
<feature type="compositionally biased region" description="Gly residues" evidence="3">
    <location>
        <begin position="148"/>
        <end position="157"/>
    </location>
</feature>
<evidence type="ECO:0000256" key="1">
    <source>
        <dbReference type="ARBA" id="ARBA00022741"/>
    </source>
</evidence>
<feature type="compositionally biased region" description="Gly residues" evidence="3">
    <location>
        <begin position="398"/>
        <end position="408"/>
    </location>
</feature>
<dbReference type="EMBL" id="HBGE01075327">
    <property type="protein sequence ID" value="CAD9168338.1"/>
    <property type="molecule type" value="Transcribed_RNA"/>
</dbReference>
<feature type="region of interest" description="Disordered" evidence="3">
    <location>
        <begin position="134"/>
        <end position="159"/>
    </location>
</feature>
<feature type="region of interest" description="Disordered" evidence="3">
    <location>
        <begin position="196"/>
        <end position="227"/>
    </location>
</feature>
<dbReference type="PANTHER" id="PTHR43392:SF2">
    <property type="entry name" value="AAA-TYPE ATPASE FAMILY PROTEIN _ ANKYRIN REPEAT FAMILY PROTEIN"/>
    <property type="match status" value="1"/>
</dbReference>
<evidence type="ECO:0000313" key="4">
    <source>
        <dbReference type="EMBL" id="CAD9168338.1"/>
    </source>
</evidence>
<feature type="compositionally biased region" description="Basic and acidic residues" evidence="3">
    <location>
        <begin position="218"/>
        <end position="227"/>
    </location>
</feature>
<dbReference type="PRINTS" id="PR00819">
    <property type="entry name" value="CBXCFQXSUPER"/>
</dbReference>
<accession>A0A7S1RKA8</accession>
<protein>
    <submittedName>
        <fullName evidence="4">Uncharacterized protein</fullName>
    </submittedName>
</protein>
<gene>
    <name evidence="4" type="ORF">ACAT0790_LOCUS45106</name>
</gene>
<dbReference type="InterPro" id="IPR000641">
    <property type="entry name" value="CbxX/CfxQ"/>
</dbReference>
<sequence>MNEPPGKAPVMVFAGYPDDMDAFMKANSGLYRRIAYTFDFTDYSPLDLAQILNGIATSAGFFFNDALTERNFMQLAKLIEENTLQEARELMNGGICERIFTFAKQSLDCREASIGTTTNPSVELLESDVLEACRRIPPPPPRDTAVPSGGGGGGGADGADVSVVRARAEQAEARCAMLQAKLGQAQAELQVLKASGGSGAADPAAAARAEGRASAAEAEAKRSADRSAKLEADLARAKAELDSLQRASAGGAGGTAAVDIARLEGRAAAAEADAVRLAKELADSKEEIEGLRKEVADAREAERAAVQRELAAIRTSTGGADPAGVVKPPKQYEVLPCVTHSAGCLWFFTVLILTWTFRNLVRLFNFLRSKAFGEDKRTAVVPMSTSGDPSAAGTTPGKPGGSGGGPAP</sequence>
<reference evidence="4" key="1">
    <citation type="submission" date="2021-01" db="EMBL/GenBank/DDBJ databases">
        <authorList>
            <person name="Corre E."/>
            <person name="Pelletier E."/>
            <person name="Niang G."/>
            <person name="Scheremetjew M."/>
            <person name="Finn R."/>
            <person name="Kale V."/>
            <person name="Holt S."/>
            <person name="Cochrane G."/>
            <person name="Meng A."/>
            <person name="Brown T."/>
            <person name="Cohen L."/>
        </authorList>
    </citation>
    <scope>NUCLEOTIDE SEQUENCE</scope>
    <source>
        <strain evidence="4">OF101</strain>
    </source>
</reference>
<dbReference type="GO" id="GO:0016887">
    <property type="term" value="F:ATP hydrolysis activity"/>
    <property type="evidence" value="ECO:0007669"/>
    <property type="project" value="TreeGrafter"/>
</dbReference>
<proteinExistence type="predicted"/>
<dbReference type="GO" id="GO:0005524">
    <property type="term" value="F:ATP binding"/>
    <property type="evidence" value="ECO:0007669"/>
    <property type="project" value="UniProtKB-KW"/>
</dbReference>
<evidence type="ECO:0000256" key="2">
    <source>
        <dbReference type="ARBA" id="ARBA00022840"/>
    </source>
</evidence>